<evidence type="ECO:0000256" key="1">
    <source>
        <dbReference type="SAM" id="Phobius"/>
    </source>
</evidence>
<proteinExistence type="predicted"/>
<dbReference type="Proteomes" id="UP000824231">
    <property type="component" value="Unassembled WGS sequence"/>
</dbReference>
<sequence>MFCTKCGHKNPRSSKFCIKCGARLVSGSNPQPAAMPINRPQVTRPSPAPAKFFRKDNGWLWTIIILVVIFCGSAIYRQEQKQQRADIRSAVYDELSKSEFKVKIDQDEQEVEIVPYGDGAQYALRIIGNLAADSEAADEMDDSVKAISKKIDKKVGDGWTVGLQNPDNSKRYFWIYKDGKCKYRLQDHAVSYDDYDDYGYEDD</sequence>
<keyword evidence="1" id="KW-1133">Transmembrane helix</keyword>
<dbReference type="AlphaFoldDB" id="A0A9D1VJJ1"/>
<accession>A0A9D1VJJ1</accession>
<reference evidence="3" key="1">
    <citation type="journal article" date="2021" name="PeerJ">
        <title>Extensive microbial diversity within the chicken gut microbiome revealed by metagenomics and culture.</title>
        <authorList>
            <person name="Gilroy R."/>
            <person name="Ravi A."/>
            <person name="Getino M."/>
            <person name="Pursley I."/>
            <person name="Horton D.L."/>
            <person name="Alikhan N.F."/>
            <person name="Baker D."/>
            <person name="Gharbi K."/>
            <person name="Hall N."/>
            <person name="Watson M."/>
            <person name="Adriaenssens E.M."/>
            <person name="Foster-Nyarko E."/>
            <person name="Jarju S."/>
            <person name="Secka A."/>
            <person name="Antonio M."/>
            <person name="Oren A."/>
            <person name="Chaudhuri R.R."/>
            <person name="La Ragione R."/>
            <person name="Hildebrand F."/>
            <person name="Pallen M.J."/>
        </authorList>
    </citation>
    <scope>NUCLEOTIDE SEQUENCE</scope>
    <source>
        <strain evidence="3">ChiSxjej3B15-572</strain>
    </source>
</reference>
<dbReference type="InterPro" id="IPR026870">
    <property type="entry name" value="Zinc_ribbon_dom"/>
</dbReference>
<dbReference type="Pfam" id="PF13240">
    <property type="entry name" value="Zn_Ribbon_1"/>
    <property type="match status" value="1"/>
</dbReference>
<evidence type="ECO:0000313" key="3">
    <source>
        <dbReference type="EMBL" id="HIX36028.1"/>
    </source>
</evidence>
<keyword evidence="1" id="KW-0812">Transmembrane</keyword>
<evidence type="ECO:0000259" key="2">
    <source>
        <dbReference type="Pfam" id="PF13240"/>
    </source>
</evidence>
<dbReference type="EMBL" id="DXFH01000027">
    <property type="protein sequence ID" value="HIX36028.1"/>
    <property type="molecule type" value="Genomic_DNA"/>
</dbReference>
<keyword evidence="1" id="KW-0472">Membrane</keyword>
<comment type="caution">
    <text evidence="3">The sequence shown here is derived from an EMBL/GenBank/DDBJ whole genome shotgun (WGS) entry which is preliminary data.</text>
</comment>
<name>A0A9D1VJJ1_9LACO</name>
<feature type="transmembrane region" description="Helical" evidence="1">
    <location>
        <begin position="58"/>
        <end position="76"/>
    </location>
</feature>
<gene>
    <name evidence="3" type="ORF">H9856_06555</name>
</gene>
<protein>
    <submittedName>
        <fullName evidence="3">Zinc-ribbon domain-containing protein</fullName>
    </submittedName>
</protein>
<feature type="domain" description="Zinc-ribbon" evidence="2">
    <location>
        <begin position="2"/>
        <end position="24"/>
    </location>
</feature>
<organism evidence="3 4">
    <name type="scientific">Candidatus Limosilactobacillus merdigallinarum</name>
    <dbReference type="NCBI Taxonomy" id="2838652"/>
    <lineage>
        <taxon>Bacteria</taxon>
        <taxon>Bacillati</taxon>
        <taxon>Bacillota</taxon>
        <taxon>Bacilli</taxon>
        <taxon>Lactobacillales</taxon>
        <taxon>Lactobacillaceae</taxon>
        <taxon>Limosilactobacillus</taxon>
    </lineage>
</organism>
<reference evidence="3" key="2">
    <citation type="submission" date="2021-04" db="EMBL/GenBank/DDBJ databases">
        <authorList>
            <person name="Gilroy R."/>
        </authorList>
    </citation>
    <scope>NUCLEOTIDE SEQUENCE</scope>
    <source>
        <strain evidence="3">ChiSxjej3B15-572</strain>
    </source>
</reference>
<evidence type="ECO:0000313" key="4">
    <source>
        <dbReference type="Proteomes" id="UP000824231"/>
    </source>
</evidence>